<dbReference type="AlphaFoldDB" id="A0AA40E0D4"/>
<accession>A0AA40E0D4</accession>
<feature type="region of interest" description="Disordered" evidence="1">
    <location>
        <begin position="117"/>
        <end position="139"/>
    </location>
</feature>
<gene>
    <name evidence="2" type="ORF">B0T26DRAFT_214441</name>
</gene>
<name>A0AA40E0D4_9PEZI</name>
<dbReference type="Proteomes" id="UP001172101">
    <property type="component" value="Unassembled WGS sequence"/>
</dbReference>
<reference evidence="2" key="1">
    <citation type="submission" date="2023-06" db="EMBL/GenBank/DDBJ databases">
        <title>Genome-scale phylogeny and comparative genomics of the fungal order Sordariales.</title>
        <authorList>
            <consortium name="Lawrence Berkeley National Laboratory"/>
            <person name="Hensen N."/>
            <person name="Bonometti L."/>
            <person name="Westerberg I."/>
            <person name="Brannstrom I.O."/>
            <person name="Guillou S."/>
            <person name="Cros-Aarteil S."/>
            <person name="Calhoun S."/>
            <person name="Haridas S."/>
            <person name="Kuo A."/>
            <person name="Mondo S."/>
            <person name="Pangilinan J."/>
            <person name="Riley R."/>
            <person name="LaButti K."/>
            <person name="Andreopoulos B."/>
            <person name="Lipzen A."/>
            <person name="Chen C."/>
            <person name="Yanf M."/>
            <person name="Daum C."/>
            <person name="Ng V."/>
            <person name="Clum A."/>
            <person name="Steindorff A."/>
            <person name="Ohm R."/>
            <person name="Martin F."/>
            <person name="Silar P."/>
            <person name="Natvig D."/>
            <person name="Lalanne C."/>
            <person name="Gautier V."/>
            <person name="Ament-velasquez S.L."/>
            <person name="Kruys A."/>
            <person name="Hutchinson M.I."/>
            <person name="Powell A.J."/>
            <person name="Barry K."/>
            <person name="Miller A.N."/>
            <person name="Grigoriev I.V."/>
            <person name="Debuchy R."/>
            <person name="Gladieux P."/>
            <person name="Thoren M.H."/>
            <person name="Johannesson H."/>
        </authorList>
    </citation>
    <scope>NUCLEOTIDE SEQUENCE</scope>
    <source>
        <strain evidence="2">SMH2392-1A</strain>
    </source>
</reference>
<protein>
    <submittedName>
        <fullName evidence="2">Uncharacterized protein</fullName>
    </submittedName>
</protein>
<organism evidence="2 3">
    <name type="scientific">Lasiosphaeria miniovina</name>
    <dbReference type="NCBI Taxonomy" id="1954250"/>
    <lineage>
        <taxon>Eukaryota</taxon>
        <taxon>Fungi</taxon>
        <taxon>Dikarya</taxon>
        <taxon>Ascomycota</taxon>
        <taxon>Pezizomycotina</taxon>
        <taxon>Sordariomycetes</taxon>
        <taxon>Sordariomycetidae</taxon>
        <taxon>Sordariales</taxon>
        <taxon>Lasiosphaeriaceae</taxon>
        <taxon>Lasiosphaeria</taxon>
    </lineage>
</organism>
<comment type="caution">
    <text evidence="2">The sequence shown here is derived from an EMBL/GenBank/DDBJ whole genome shotgun (WGS) entry which is preliminary data.</text>
</comment>
<evidence type="ECO:0000256" key="1">
    <source>
        <dbReference type="SAM" id="MobiDB-lite"/>
    </source>
</evidence>
<sequence>MAGLLHRWIAIASTWRRNILSGPATSSIAPSPLFFSLSSQPQPAKRNELVVWSGPVEACQGTYRCKLGTGNLELGRAWLSVNRKLRCTTTALSTPQLQGQSLPRAGGNVVRIALPRIGHPPAPATPKQLPPGPSPSRSRHLLSCSAICPTNIRPGPGHPRRLHLSPSSLSRSVCDLALSSLPCTRSPFLSSSPPEVLLYY</sequence>
<feature type="compositionally biased region" description="Pro residues" evidence="1">
    <location>
        <begin position="118"/>
        <end position="134"/>
    </location>
</feature>
<keyword evidence="3" id="KW-1185">Reference proteome</keyword>
<dbReference type="EMBL" id="JAUIRO010000003">
    <property type="protein sequence ID" value="KAK0722360.1"/>
    <property type="molecule type" value="Genomic_DNA"/>
</dbReference>
<dbReference type="RefSeq" id="XP_060298284.1">
    <property type="nucleotide sequence ID" value="XM_060433811.1"/>
</dbReference>
<evidence type="ECO:0000313" key="2">
    <source>
        <dbReference type="EMBL" id="KAK0722360.1"/>
    </source>
</evidence>
<dbReference type="GeneID" id="85317081"/>
<evidence type="ECO:0000313" key="3">
    <source>
        <dbReference type="Proteomes" id="UP001172101"/>
    </source>
</evidence>
<proteinExistence type="predicted"/>